<comment type="cofactor">
    <cofactor evidence="2">
        <name>[4Fe-4S] cluster</name>
        <dbReference type="ChEBI" id="CHEBI:49883"/>
    </cofactor>
</comment>
<dbReference type="EMBL" id="UINC01013055">
    <property type="protein sequence ID" value="SVA56639.1"/>
    <property type="molecule type" value="Genomic_DNA"/>
</dbReference>
<evidence type="ECO:0000256" key="13">
    <source>
        <dbReference type="ARBA" id="ARBA00023295"/>
    </source>
</evidence>
<organism evidence="15">
    <name type="scientific">marine metagenome</name>
    <dbReference type="NCBI Taxonomy" id="408172"/>
    <lineage>
        <taxon>unclassified sequences</taxon>
        <taxon>metagenomes</taxon>
        <taxon>ecological metagenomes</taxon>
    </lineage>
</organism>
<evidence type="ECO:0000256" key="3">
    <source>
        <dbReference type="ARBA" id="ARBA00008343"/>
    </source>
</evidence>
<evidence type="ECO:0000256" key="11">
    <source>
        <dbReference type="ARBA" id="ARBA00023014"/>
    </source>
</evidence>
<dbReference type="Gene3D" id="3.90.79.10">
    <property type="entry name" value="Nucleoside Triphosphate Pyrophosphohydrolase"/>
    <property type="match status" value="1"/>
</dbReference>
<dbReference type="GO" id="GO:0051539">
    <property type="term" value="F:4 iron, 4 sulfur cluster binding"/>
    <property type="evidence" value="ECO:0007669"/>
    <property type="project" value="UniProtKB-KW"/>
</dbReference>
<keyword evidence="6" id="KW-0004">4Fe-4S</keyword>
<dbReference type="GO" id="GO:0006298">
    <property type="term" value="P:mismatch repair"/>
    <property type="evidence" value="ECO:0007669"/>
    <property type="project" value="TreeGrafter"/>
</dbReference>
<evidence type="ECO:0000256" key="5">
    <source>
        <dbReference type="ARBA" id="ARBA00022023"/>
    </source>
</evidence>
<evidence type="ECO:0000256" key="2">
    <source>
        <dbReference type="ARBA" id="ARBA00001966"/>
    </source>
</evidence>
<comment type="catalytic activity">
    <reaction evidence="1">
        <text>Hydrolyzes free adenine bases from 7,8-dihydro-8-oxoguanine:adenine mismatched double-stranded DNA, leaving an apurinic site.</text>
        <dbReference type="EC" id="3.2.2.31"/>
    </reaction>
</comment>
<dbReference type="InterPro" id="IPR015797">
    <property type="entry name" value="NUDIX_hydrolase-like_dom_sf"/>
</dbReference>
<dbReference type="PANTHER" id="PTHR42944:SF1">
    <property type="entry name" value="ADENINE DNA GLYCOSYLASE"/>
    <property type="match status" value="1"/>
</dbReference>
<dbReference type="Gene3D" id="1.10.340.30">
    <property type="entry name" value="Hypothetical protein, domain 2"/>
    <property type="match status" value="1"/>
</dbReference>
<keyword evidence="13" id="KW-0326">Glycosidase</keyword>
<dbReference type="GO" id="GO:0032357">
    <property type="term" value="F:oxidized purine DNA binding"/>
    <property type="evidence" value="ECO:0007669"/>
    <property type="project" value="TreeGrafter"/>
</dbReference>
<keyword evidence="12" id="KW-0234">DNA repair</keyword>
<keyword evidence="11" id="KW-0411">Iron-sulfur</keyword>
<evidence type="ECO:0000256" key="8">
    <source>
        <dbReference type="ARBA" id="ARBA00022763"/>
    </source>
</evidence>
<keyword evidence="10" id="KW-0408">Iron</keyword>
<keyword evidence="9" id="KW-0378">Hydrolase</keyword>
<dbReference type="GO" id="GO:0046872">
    <property type="term" value="F:metal ion binding"/>
    <property type="evidence" value="ECO:0007669"/>
    <property type="project" value="UniProtKB-KW"/>
</dbReference>
<accession>A0A381WVS7</accession>
<name>A0A381WVS7_9ZZZZ</name>
<dbReference type="InterPro" id="IPR044298">
    <property type="entry name" value="MIG/MutY"/>
</dbReference>
<evidence type="ECO:0000313" key="15">
    <source>
        <dbReference type="EMBL" id="SVA56639.1"/>
    </source>
</evidence>
<evidence type="ECO:0000256" key="10">
    <source>
        <dbReference type="ARBA" id="ARBA00023004"/>
    </source>
</evidence>
<dbReference type="GO" id="GO:0034039">
    <property type="term" value="F:8-oxo-7,8-dihydroguanine DNA N-glycosylase activity"/>
    <property type="evidence" value="ECO:0007669"/>
    <property type="project" value="TreeGrafter"/>
</dbReference>
<dbReference type="CDD" id="cd00056">
    <property type="entry name" value="ENDO3c"/>
    <property type="match status" value="1"/>
</dbReference>
<feature type="domain" description="HhH-GPD" evidence="14">
    <location>
        <begin position="42"/>
        <end position="191"/>
    </location>
</feature>
<evidence type="ECO:0000256" key="7">
    <source>
        <dbReference type="ARBA" id="ARBA00022723"/>
    </source>
</evidence>
<dbReference type="Pfam" id="PF14815">
    <property type="entry name" value="NUDIX_4"/>
    <property type="match status" value="1"/>
</dbReference>
<evidence type="ECO:0000256" key="6">
    <source>
        <dbReference type="ARBA" id="ARBA00022485"/>
    </source>
</evidence>
<dbReference type="PANTHER" id="PTHR42944">
    <property type="entry name" value="ADENINE DNA GLYCOSYLASE"/>
    <property type="match status" value="1"/>
</dbReference>
<keyword evidence="8" id="KW-0227">DNA damage</keyword>
<comment type="similarity">
    <text evidence="3">Belongs to the Nth/MutY family.</text>
</comment>
<evidence type="ECO:0000256" key="4">
    <source>
        <dbReference type="ARBA" id="ARBA00012045"/>
    </source>
</evidence>
<dbReference type="AlphaFoldDB" id="A0A381WVS7"/>
<dbReference type="InterPro" id="IPR023170">
    <property type="entry name" value="HhH_base_excis_C"/>
</dbReference>
<evidence type="ECO:0000256" key="12">
    <source>
        <dbReference type="ARBA" id="ARBA00023204"/>
    </source>
</evidence>
<sequence length="347" mass="40394">MEKVINSKLLSWYRKNKRNLPWRQTQANNLPDPYFVFVSEYMLQQTTVGTVKTRFEEFILKWPSINDLARISEKTILNFWSGLGYYSRARNLLKAAKIIKKEFNSKIPNNYDDLINLPGIGDYTTKAILGIAYNKSVMPLDVNIERILARLYGLKLPIIKIKNDLRKKSDNFISKNSSSDLIQAFMDFGSLICTPRNPDCVNCLIQKNCNAFNYNLQDIIPVKLKSKSAKRKKYSRAYIFYNEKNEILVRKRPSKGMLASMLEVPNDNWVINKKSLVTDKIAIKLKNKLKLKGFVDYSFSHFDLETEVFFTKVKKDYFANQKWIKKNNIRISGLPTVMKKIIEIALL</sequence>
<dbReference type="EC" id="3.2.2.31" evidence="4"/>
<evidence type="ECO:0000256" key="9">
    <source>
        <dbReference type="ARBA" id="ARBA00022801"/>
    </source>
</evidence>
<dbReference type="InterPro" id="IPR011257">
    <property type="entry name" value="DNA_glycosylase"/>
</dbReference>
<dbReference type="Pfam" id="PF00730">
    <property type="entry name" value="HhH-GPD"/>
    <property type="match status" value="1"/>
</dbReference>
<dbReference type="GO" id="GO:0035485">
    <property type="term" value="F:adenine/guanine mispair binding"/>
    <property type="evidence" value="ECO:0007669"/>
    <property type="project" value="TreeGrafter"/>
</dbReference>
<keyword evidence="7" id="KW-0479">Metal-binding</keyword>
<dbReference type="Gene3D" id="1.10.1670.10">
    <property type="entry name" value="Helix-hairpin-Helix base-excision DNA repair enzymes (C-terminal)"/>
    <property type="match status" value="1"/>
</dbReference>
<dbReference type="GO" id="GO:0006284">
    <property type="term" value="P:base-excision repair"/>
    <property type="evidence" value="ECO:0007669"/>
    <property type="project" value="InterPro"/>
</dbReference>
<reference evidence="15" key="1">
    <citation type="submission" date="2018-05" db="EMBL/GenBank/DDBJ databases">
        <authorList>
            <person name="Lanie J.A."/>
            <person name="Ng W.-L."/>
            <person name="Kazmierczak K.M."/>
            <person name="Andrzejewski T.M."/>
            <person name="Davidsen T.M."/>
            <person name="Wayne K.J."/>
            <person name="Tettelin H."/>
            <person name="Glass J.I."/>
            <person name="Rusch D."/>
            <person name="Podicherti R."/>
            <person name="Tsui H.-C.T."/>
            <person name="Winkler M.E."/>
        </authorList>
    </citation>
    <scope>NUCLEOTIDE SEQUENCE</scope>
</reference>
<evidence type="ECO:0000256" key="1">
    <source>
        <dbReference type="ARBA" id="ARBA00000843"/>
    </source>
</evidence>
<dbReference type="InterPro" id="IPR003265">
    <property type="entry name" value="HhH-GPD_domain"/>
</dbReference>
<dbReference type="GO" id="GO:0000701">
    <property type="term" value="F:purine-specific mismatch base pair DNA N-glycosylase activity"/>
    <property type="evidence" value="ECO:0007669"/>
    <property type="project" value="UniProtKB-EC"/>
</dbReference>
<dbReference type="SUPFAM" id="SSF48150">
    <property type="entry name" value="DNA-glycosylase"/>
    <property type="match status" value="1"/>
</dbReference>
<dbReference type="CDD" id="cd03431">
    <property type="entry name" value="NUDIX_DNA_Glycosylase_C-MutY"/>
    <property type="match status" value="1"/>
</dbReference>
<dbReference type="SMART" id="SM00478">
    <property type="entry name" value="ENDO3c"/>
    <property type="match status" value="1"/>
</dbReference>
<protein>
    <recommendedName>
        <fullName evidence="5">Adenine DNA glycosylase</fullName>
        <ecNumber evidence="4">3.2.2.31</ecNumber>
    </recommendedName>
</protein>
<evidence type="ECO:0000259" key="14">
    <source>
        <dbReference type="SMART" id="SM00478"/>
    </source>
</evidence>
<dbReference type="InterPro" id="IPR029119">
    <property type="entry name" value="MutY_C"/>
</dbReference>
<dbReference type="SUPFAM" id="SSF55811">
    <property type="entry name" value="Nudix"/>
    <property type="match status" value="1"/>
</dbReference>
<proteinExistence type="inferred from homology"/>
<gene>
    <name evidence="15" type="ORF">METZ01_LOCUS109493</name>
</gene>